<sequence length="220" mass="24935">MQQVDCPRLPMDESITAPLVNGGEELSQLVLDLKTSGAVVWDKVNVFYDESVVAVPHCSVSACIFFPHLHRPRHPPSLLPGPLHSSCSLTFRDEFPTVLSATLLFLLARLMATIAHGSRIVATQPGCTTCLKKAIKLSDVTKKGQYCFNPIFSHHQPTSHRDSRCRDILLFHHDSRCRDNHPTSHCNSRCRDQQPTAPPRDFLMFNRKSRFRDILLFHRN</sequence>
<name>A0A7R9JAV2_TIMCA</name>
<organism evidence="1">
    <name type="scientific">Timema californicum</name>
    <name type="common">California timema</name>
    <name type="synonym">Walking stick</name>
    <dbReference type="NCBI Taxonomy" id="61474"/>
    <lineage>
        <taxon>Eukaryota</taxon>
        <taxon>Metazoa</taxon>
        <taxon>Ecdysozoa</taxon>
        <taxon>Arthropoda</taxon>
        <taxon>Hexapoda</taxon>
        <taxon>Insecta</taxon>
        <taxon>Pterygota</taxon>
        <taxon>Neoptera</taxon>
        <taxon>Polyneoptera</taxon>
        <taxon>Phasmatodea</taxon>
        <taxon>Timematodea</taxon>
        <taxon>Timematoidea</taxon>
        <taxon>Timematidae</taxon>
        <taxon>Timema</taxon>
    </lineage>
</organism>
<proteinExistence type="predicted"/>
<dbReference type="EMBL" id="OE183509">
    <property type="protein sequence ID" value="CAD7575741.1"/>
    <property type="molecule type" value="Genomic_DNA"/>
</dbReference>
<reference evidence="1" key="1">
    <citation type="submission" date="2020-11" db="EMBL/GenBank/DDBJ databases">
        <authorList>
            <person name="Tran Van P."/>
        </authorList>
    </citation>
    <scope>NUCLEOTIDE SEQUENCE</scope>
</reference>
<evidence type="ECO:0000313" key="1">
    <source>
        <dbReference type="EMBL" id="CAD7575741.1"/>
    </source>
</evidence>
<dbReference type="AlphaFoldDB" id="A0A7R9JAV2"/>
<gene>
    <name evidence="1" type="ORF">TCMB3V08_LOCUS8324</name>
</gene>
<protein>
    <submittedName>
        <fullName evidence="1">(California timema) hypothetical protein</fullName>
    </submittedName>
</protein>
<accession>A0A7R9JAV2</accession>